<comment type="cofactor">
    <cofactor evidence="3">
        <name>Co(2+)</name>
        <dbReference type="ChEBI" id="CHEBI:48828"/>
    </cofactor>
</comment>
<evidence type="ECO:0000256" key="8">
    <source>
        <dbReference type="ARBA" id="ARBA00022723"/>
    </source>
</evidence>
<dbReference type="HAMAP" id="MF_02227">
    <property type="entry name" value="RPE"/>
    <property type="match status" value="1"/>
</dbReference>
<keyword evidence="12" id="KW-0464">Manganese</keyword>
<evidence type="ECO:0000256" key="2">
    <source>
        <dbReference type="ARBA" id="ARBA00001936"/>
    </source>
</evidence>
<proteinExistence type="inferred from homology"/>
<dbReference type="InterPro" id="IPR026019">
    <property type="entry name" value="Ribul_P_3_epim"/>
</dbReference>
<comment type="cofactor">
    <cofactor evidence="12">
        <name>a divalent metal cation</name>
        <dbReference type="ChEBI" id="CHEBI:60240"/>
    </cofactor>
    <text evidence="12">Binds 1 divalent metal cation per subunit.</text>
</comment>
<feature type="binding site" evidence="13">
    <location>
        <begin position="141"/>
        <end position="144"/>
    </location>
    <ligand>
        <name>substrate</name>
    </ligand>
</feature>
<comment type="cofactor">
    <cofactor evidence="4">
        <name>Zn(2+)</name>
        <dbReference type="ChEBI" id="CHEBI:29105"/>
    </cofactor>
</comment>
<feature type="active site" description="Proton donor" evidence="11">
    <location>
        <position position="172"/>
    </location>
</feature>
<dbReference type="SUPFAM" id="SSF51366">
    <property type="entry name" value="Ribulose-phoshate binding barrel"/>
    <property type="match status" value="1"/>
</dbReference>
<feature type="binding site" evidence="13">
    <location>
        <position position="7"/>
    </location>
    <ligand>
        <name>substrate</name>
    </ligand>
</feature>
<dbReference type="GO" id="GO:0005975">
    <property type="term" value="P:carbohydrate metabolic process"/>
    <property type="evidence" value="ECO:0007669"/>
    <property type="project" value="InterPro"/>
</dbReference>
<gene>
    <name evidence="14" type="ORF">PYX00_011091</name>
</gene>
<feature type="binding site" evidence="12">
    <location>
        <position position="32"/>
    </location>
    <ligand>
        <name>a divalent metal cation</name>
        <dbReference type="ChEBI" id="CHEBI:60240"/>
    </ligand>
</feature>
<evidence type="ECO:0000256" key="13">
    <source>
        <dbReference type="PIRSR" id="PIRSR001461-3"/>
    </source>
</evidence>
<evidence type="ECO:0000256" key="3">
    <source>
        <dbReference type="ARBA" id="ARBA00001941"/>
    </source>
</evidence>
<sequence length="214" mass="23842">MTKVSASILSADFSILKEEVLALDKTSIDYFHFDIMDNHFVPNLTFGTDVVGSVRKYTDKIFDVHLMVYNPETYFESLKNAGADIITFHIEATHHHDKLLTQIKDMGLKAGIALNPSTPLEGLDYLLEKLDLILIMTVNPGFGGQKFLDSQLKKIKILKSKIKNYNIELAVDGGVNNMTAPKLKEAGANVLVAGSYILNSNNYSNQVQLLKDTY</sequence>
<name>A0AAW2H5V1_9NEOP</name>
<keyword evidence="12" id="KW-0170">Cobalt</keyword>
<dbReference type="Gene3D" id="3.20.20.70">
    <property type="entry name" value="Aldolase class I"/>
    <property type="match status" value="1"/>
</dbReference>
<feature type="active site" description="Proton acceptor" evidence="11">
    <location>
        <position position="34"/>
    </location>
</feature>
<dbReference type="EC" id="5.1.3.1" evidence="7 10"/>
<keyword evidence="9 10" id="KW-0413">Isomerase</keyword>
<accession>A0AAW2H5V1</accession>
<dbReference type="GO" id="GO:0046872">
    <property type="term" value="F:metal ion binding"/>
    <property type="evidence" value="ECO:0007669"/>
    <property type="project" value="UniProtKB-KW"/>
</dbReference>
<feature type="binding site" evidence="13">
    <location>
        <position position="65"/>
    </location>
    <ligand>
        <name>substrate</name>
    </ligand>
</feature>
<dbReference type="InterPro" id="IPR013785">
    <property type="entry name" value="Aldolase_TIM"/>
</dbReference>
<dbReference type="AlphaFoldDB" id="A0AAW2H5V1"/>
<evidence type="ECO:0000256" key="7">
    <source>
        <dbReference type="ARBA" id="ARBA00013188"/>
    </source>
</evidence>
<dbReference type="PROSITE" id="PS01085">
    <property type="entry name" value="RIBUL_P_3_EPIMER_1"/>
    <property type="match status" value="1"/>
</dbReference>
<organism evidence="14">
    <name type="scientific">Menopon gallinae</name>
    <name type="common">poultry shaft louse</name>
    <dbReference type="NCBI Taxonomy" id="328185"/>
    <lineage>
        <taxon>Eukaryota</taxon>
        <taxon>Metazoa</taxon>
        <taxon>Ecdysozoa</taxon>
        <taxon>Arthropoda</taxon>
        <taxon>Hexapoda</taxon>
        <taxon>Insecta</taxon>
        <taxon>Pterygota</taxon>
        <taxon>Neoptera</taxon>
        <taxon>Paraneoptera</taxon>
        <taxon>Psocodea</taxon>
        <taxon>Troctomorpha</taxon>
        <taxon>Phthiraptera</taxon>
        <taxon>Amblycera</taxon>
        <taxon>Menoponidae</taxon>
        <taxon>Menopon</taxon>
    </lineage>
</organism>
<dbReference type="GO" id="GO:0005737">
    <property type="term" value="C:cytoplasm"/>
    <property type="evidence" value="ECO:0007669"/>
    <property type="project" value="UniProtKB-ARBA"/>
</dbReference>
<feature type="binding site" evidence="12">
    <location>
        <position position="172"/>
    </location>
    <ligand>
        <name>a divalent metal cation</name>
        <dbReference type="ChEBI" id="CHEBI:60240"/>
    </ligand>
</feature>
<comment type="catalytic activity">
    <reaction evidence="1 10">
        <text>D-ribulose 5-phosphate = D-xylulose 5-phosphate</text>
        <dbReference type="Rhea" id="RHEA:13677"/>
        <dbReference type="ChEBI" id="CHEBI:57737"/>
        <dbReference type="ChEBI" id="CHEBI:58121"/>
        <dbReference type="EC" id="5.1.3.1"/>
    </reaction>
</comment>
<dbReference type="NCBIfam" id="TIGR01163">
    <property type="entry name" value="rpe"/>
    <property type="match status" value="1"/>
</dbReference>
<comment type="cofactor">
    <cofactor evidence="2">
        <name>Mn(2+)</name>
        <dbReference type="ChEBI" id="CHEBI:29035"/>
    </cofactor>
</comment>
<feature type="binding site" evidence="13">
    <location>
        <position position="174"/>
    </location>
    <ligand>
        <name>substrate</name>
    </ligand>
</feature>
<dbReference type="GO" id="GO:0004750">
    <property type="term" value="F:D-ribulose-phosphate 3-epimerase activity"/>
    <property type="evidence" value="ECO:0007669"/>
    <property type="project" value="UniProtKB-EC"/>
</dbReference>
<dbReference type="EMBL" id="JARGDH010000093">
    <property type="protein sequence ID" value="KAL0263793.1"/>
    <property type="molecule type" value="Genomic_DNA"/>
</dbReference>
<feature type="binding site" evidence="13">
    <location>
        <begin position="194"/>
        <end position="195"/>
    </location>
    <ligand>
        <name>substrate</name>
    </ligand>
</feature>
<evidence type="ECO:0000256" key="5">
    <source>
        <dbReference type="ARBA" id="ARBA00001954"/>
    </source>
</evidence>
<dbReference type="PROSITE" id="PS01086">
    <property type="entry name" value="RIBUL_P_3_EPIMER_2"/>
    <property type="match status" value="1"/>
</dbReference>
<dbReference type="CDD" id="cd00429">
    <property type="entry name" value="RPE"/>
    <property type="match status" value="1"/>
</dbReference>
<evidence type="ECO:0000256" key="9">
    <source>
        <dbReference type="ARBA" id="ARBA00023235"/>
    </source>
</evidence>
<dbReference type="PANTHER" id="PTHR11749">
    <property type="entry name" value="RIBULOSE-5-PHOSPHATE-3-EPIMERASE"/>
    <property type="match status" value="1"/>
</dbReference>
<dbReference type="InterPro" id="IPR011060">
    <property type="entry name" value="RibuloseP-bd_barrel"/>
</dbReference>
<dbReference type="PIRSF" id="PIRSF001461">
    <property type="entry name" value="RPE"/>
    <property type="match status" value="1"/>
</dbReference>
<feature type="binding site" evidence="12">
    <location>
        <position position="34"/>
    </location>
    <ligand>
        <name>a divalent metal cation</name>
        <dbReference type="ChEBI" id="CHEBI:60240"/>
    </ligand>
</feature>
<dbReference type="Pfam" id="PF00834">
    <property type="entry name" value="Ribul_P_3_epim"/>
    <property type="match status" value="1"/>
</dbReference>
<evidence type="ECO:0000256" key="1">
    <source>
        <dbReference type="ARBA" id="ARBA00001782"/>
    </source>
</evidence>
<evidence type="ECO:0000256" key="10">
    <source>
        <dbReference type="PIRNR" id="PIRNR001461"/>
    </source>
</evidence>
<protein>
    <recommendedName>
        <fullName evidence="7 10">Ribulose-phosphate 3-epimerase</fullName>
        <ecNumber evidence="7 10">5.1.3.1</ecNumber>
    </recommendedName>
</protein>
<dbReference type="NCBIfam" id="NF004076">
    <property type="entry name" value="PRK05581.1-4"/>
    <property type="match status" value="1"/>
</dbReference>
<comment type="caution">
    <text evidence="14">The sequence shown here is derived from an EMBL/GenBank/DDBJ whole genome shotgun (WGS) entry which is preliminary data.</text>
</comment>
<keyword evidence="10" id="KW-0119">Carbohydrate metabolism</keyword>
<evidence type="ECO:0000256" key="6">
    <source>
        <dbReference type="ARBA" id="ARBA00009541"/>
    </source>
</evidence>
<keyword evidence="8 12" id="KW-0479">Metal-binding</keyword>
<keyword evidence="12" id="KW-0862">Zinc</keyword>
<comment type="cofactor">
    <cofactor evidence="5">
        <name>Fe(2+)</name>
        <dbReference type="ChEBI" id="CHEBI:29033"/>
    </cofactor>
</comment>
<comment type="similarity">
    <text evidence="6 10">Belongs to the ribulose-phosphate 3-epimerase family.</text>
</comment>
<dbReference type="InterPro" id="IPR000056">
    <property type="entry name" value="Ribul_P_3_epim-like"/>
</dbReference>
<dbReference type="FunFam" id="3.20.20.70:FF:000004">
    <property type="entry name" value="Ribulose-phosphate 3-epimerase"/>
    <property type="match status" value="1"/>
</dbReference>
<reference evidence="14" key="1">
    <citation type="journal article" date="2024" name="Gigascience">
        <title>Chromosome-level genome of the poultry shaft louse Menopon gallinae provides insight into the host-switching and adaptive evolution of parasitic lice.</title>
        <authorList>
            <person name="Xu Y."/>
            <person name="Ma L."/>
            <person name="Liu S."/>
            <person name="Liang Y."/>
            <person name="Liu Q."/>
            <person name="He Z."/>
            <person name="Tian L."/>
            <person name="Duan Y."/>
            <person name="Cai W."/>
            <person name="Li H."/>
            <person name="Song F."/>
        </authorList>
    </citation>
    <scope>NUCLEOTIDE SEQUENCE</scope>
    <source>
        <strain evidence="14">Cailab_2023a</strain>
    </source>
</reference>
<evidence type="ECO:0000256" key="4">
    <source>
        <dbReference type="ARBA" id="ARBA00001947"/>
    </source>
</evidence>
<evidence type="ECO:0000256" key="12">
    <source>
        <dbReference type="PIRSR" id="PIRSR001461-2"/>
    </source>
</evidence>
<evidence type="ECO:0000313" key="14">
    <source>
        <dbReference type="EMBL" id="KAL0263793.1"/>
    </source>
</evidence>
<dbReference type="GO" id="GO:0006098">
    <property type="term" value="P:pentose-phosphate shunt"/>
    <property type="evidence" value="ECO:0007669"/>
    <property type="project" value="InterPro"/>
</dbReference>
<evidence type="ECO:0000256" key="11">
    <source>
        <dbReference type="PIRSR" id="PIRSR001461-1"/>
    </source>
</evidence>
<feature type="binding site" evidence="12">
    <location>
        <position position="65"/>
    </location>
    <ligand>
        <name>a divalent metal cation</name>
        <dbReference type="ChEBI" id="CHEBI:60240"/>
    </ligand>
</feature>